<dbReference type="InterPro" id="IPR003593">
    <property type="entry name" value="AAA+_ATPase"/>
</dbReference>
<evidence type="ECO:0000313" key="5">
    <source>
        <dbReference type="EMBL" id="GAK51841.1"/>
    </source>
</evidence>
<dbReference type="PROSITE" id="PS50893">
    <property type="entry name" value="ABC_TRANSPORTER_2"/>
    <property type="match status" value="1"/>
</dbReference>
<dbReference type="Proteomes" id="UP000030700">
    <property type="component" value="Unassembled WGS sequence"/>
</dbReference>
<protein>
    <submittedName>
        <fullName evidence="5">Probable ATP-binding component of ABC transporters</fullName>
    </submittedName>
</protein>
<dbReference type="PROSITE" id="PS00211">
    <property type="entry name" value="ABC_TRANSPORTER_1"/>
    <property type="match status" value="1"/>
</dbReference>
<evidence type="ECO:0000313" key="6">
    <source>
        <dbReference type="Proteomes" id="UP000030700"/>
    </source>
</evidence>
<dbReference type="SUPFAM" id="SSF52540">
    <property type="entry name" value="P-loop containing nucleoside triphosphate hydrolases"/>
    <property type="match status" value="1"/>
</dbReference>
<dbReference type="InterPro" id="IPR017871">
    <property type="entry name" value="ABC_transporter-like_CS"/>
</dbReference>
<dbReference type="InterPro" id="IPR003439">
    <property type="entry name" value="ABC_transporter-like_ATP-bd"/>
</dbReference>
<organism evidence="5">
    <name type="scientific">Candidatus Moduliflexus flocculans</name>
    <dbReference type="NCBI Taxonomy" id="1499966"/>
    <lineage>
        <taxon>Bacteria</taxon>
        <taxon>Candidatus Moduliflexota</taxon>
        <taxon>Candidatus Moduliflexia</taxon>
        <taxon>Candidatus Moduliflexales</taxon>
        <taxon>Candidatus Moduliflexaceae</taxon>
    </lineage>
</organism>
<reference evidence="5" key="1">
    <citation type="journal article" date="2015" name="PeerJ">
        <title>First genomic representation of candidate bacterial phylum KSB3 points to enhanced environmental sensing as a trigger of wastewater bulking.</title>
        <authorList>
            <person name="Sekiguchi Y."/>
            <person name="Ohashi A."/>
            <person name="Parks D.H."/>
            <person name="Yamauchi T."/>
            <person name="Tyson G.W."/>
            <person name="Hugenholtz P."/>
        </authorList>
    </citation>
    <scope>NUCLEOTIDE SEQUENCE [LARGE SCALE GENOMIC DNA]</scope>
</reference>
<evidence type="ECO:0000259" key="4">
    <source>
        <dbReference type="PROSITE" id="PS50893"/>
    </source>
</evidence>
<dbReference type="AlphaFoldDB" id="A0A081BN75"/>
<dbReference type="GO" id="GO:0005524">
    <property type="term" value="F:ATP binding"/>
    <property type="evidence" value="ECO:0007669"/>
    <property type="project" value="UniProtKB-KW"/>
</dbReference>
<name>A0A081BN75_9BACT</name>
<dbReference type="STRING" id="1499966.U14_03087"/>
<dbReference type="PANTHER" id="PTHR42788:SF13">
    <property type="entry name" value="ALIPHATIC SULFONATES IMPORT ATP-BINDING PROTEIN SSUB"/>
    <property type="match status" value="1"/>
</dbReference>
<dbReference type="CDD" id="cd03293">
    <property type="entry name" value="ABC_NrtD_SsuB_transporters"/>
    <property type="match status" value="1"/>
</dbReference>
<evidence type="ECO:0000256" key="3">
    <source>
        <dbReference type="ARBA" id="ARBA00022840"/>
    </source>
</evidence>
<evidence type="ECO:0000256" key="1">
    <source>
        <dbReference type="ARBA" id="ARBA00022448"/>
    </source>
</evidence>
<sequence length="269" mass="30091">MLIQTTAQDQSVKLRIRKITKSFPTPKNGRLAVLEPVDLDVMDGEFICLVGPSGCGKTTLLNILAGLEQPDTGEILEDGLPIASPGQDRLVMFQEAALFPWLTVLGNVMYGLNLKSGLSKAERRDIAETHLKMVGLEQFMQAHIHQLSGGMKQRVALARSLAPNPNVLLMDEPFASLDAMTREQFYNDLQRIWETTHKTIILVTHNIREAACLGDRVFLFSPRPGRIYEEFKILLPRPRDINTVQLAEYATQIQAAIKNRLATKNEKTS</sequence>
<dbReference type="SMART" id="SM00382">
    <property type="entry name" value="AAA"/>
    <property type="match status" value="1"/>
</dbReference>
<dbReference type="InterPro" id="IPR050166">
    <property type="entry name" value="ABC_transporter_ATP-bind"/>
</dbReference>
<dbReference type="Pfam" id="PF00005">
    <property type="entry name" value="ABC_tran"/>
    <property type="match status" value="1"/>
</dbReference>
<evidence type="ECO:0000256" key="2">
    <source>
        <dbReference type="ARBA" id="ARBA00022741"/>
    </source>
</evidence>
<proteinExistence type="predicted"/>
<keyword evidence="2" id="KW-0547">Nucleotide-binding</keyword>
<dbReference type="PANTHER" id="PTHR42788">
    <property type="entry name" value="TAURINE IMPORT ATP-BINDING PROTEIN-RELATED"/>
    <property type="match status" value="1"/>
</dbReference>
<keyword evidence="6" id="KW-1185">Reference proteome</keyword>
<keyword evidence="1" id="KW-0813">Transport</keyword>
<dbReference type="Gene3D" id="3.40.50.300">
    <property type="entry name" value="P-loop containing nucleotide triphosphate hydrolases"/>
    <property type="match status" value="1"/>
</dbReference>
<dbReference type="InterPro" id="IPR027417">
    <property type="entry name" value="P-loop_NTPase"/>
</dbReference>
<dbReference type="GO" id="GO:0016887">
    <property type="term" value="F:ATP hydrolysis activity"/>
    <property type="evidence" value="ECO:0007669"/>
    <property type="project" value="InterPro"/>
</dbReference>
<feature type="domain" description="ABC transporter" evidence="4">
    <location>
        <begin position="14"/>
        <end position="247"/>
    </location>
</feature>
<accession>A0A081BN75</accession>
<keyword evidence="3 5" id="KW-0067">ATP-binding</keyword>
<dbReference type="HOGENOM" id="CLU_000604_1_22_0"/>
<gene>
    <name evidence="5" type="ORF">U14_03087</name>
</gene>
<dbReference type="EMBL" id="DF820457">
    <property type="protein sequence ID" value="GAK51841.1"/>
    <property type="molecule type" value="Genomic_DNA"/>
</dbReference>